<proteinExistence type="predicted"/>
<evidence type="ECO:0000313" key="2">
    <source>
        <dbReference type="Proteomes" id="UP000002497"/>
    </source>
</evidence>
<reference evidence="2" key="1">
    <citation type="journal article" date="2010" name="Genome Res.">
        <title>Population genomic sequencing of Coccidioides fungi reveals recent hybridization and transposon control.</title>
        <authorList>
            <person name="Neafsey D.E."/>
            <person name="Barker B.M."/>
            <person name="Sharpton T.J."/>
            <person name="Stajich J.E."/>
            <person name="Park D.J."/>
            <person name="Whiston E."/>
            <person name="Hung C.-Y."/>
            <person name="McMahan C."/>
            <person name="White J."/>
            <person name="Sykes S."/>
            <person name="Heiman D."/>
            <person name="Young S."/>
            <person name="Zeng Q."/>
            <person name="Abouelleil A."/>
            <person name="Aftuck L."/>
            <person name="Bessette D."/>
            <person name="Brown A."/>
            <person name="FitzGerald M."/>
            <person name="Lui A."/>
            <person name="Macdonald J.P."/>
            <person name="Priest M."/>
            <person name="Orbach M.J."/>
            <person name="Galgiani J.N."/>
            <person name="Kirkland T.N."/>
            <person name="Cole G.T."/>
            <person name="Birren B.W."/>
            <person name="Henn M.R."/>
            <person name="Taylor J.W."/>
            <person name="Rounsley S.D."/>
        </authorList>
    </citation>
    <scope>NUCLEOTIDE SEQUENCE [LARGE SCALE GENOMIC DNA]</scope>
    <source>
        <strain evidence="2">RMSCC 757 / Silveira</strain>
    </source>
</reference>
<reference evidence="2" key="2">
    <citation type="submission" date="2010-03" db="EMBL/GenBank/DDBJ databases">
        <title>The genome sequence of Coccidioides posadasii strain Silveira.</title>
        <authorList>
            <consortium name="The Broad Institute Genome Sequencing Center for Infectious Disease"/>
            <person name="Neafsey D."/>
            <person name="Orbach M."/>
            <person name="Henn M.R."/>
            <person name="Cole G.T."/>
            <person name="Galgiani J."/>
            <person name="Gardner M.J."/>
            <person name="Kirkland T.N."/>
            <person name="Taylor J.W."/>
            <person name="Young S.K."/>
            <person name="Zeng Q."/>
            <person name="Koehrsen M."/>
            <person name="Alvarado L."/>
            <person name="Berlin A."/>
            <person name="Borenstein D."/>
            <person name="Chapman S.B."/>
            <person name="Chen Z."/>
            <person name="Engels R."/>
            <person name="Freedman E."/>
            <person name="Gellesch M."/>
            <person name="Goldberg J."/>
            <person name="Griggs A."/>
            <person name="Gujja S."/>
            <person name="Heilman E."/>
            <person name="Heiman D."/>
            <person name="Howarth C."/>
            <person name="Jen D."/>
            <person name="Larson L."/>
            <person name="Mehta T."/>
            <person name="Neiman D."/>
            <person name="Park D."/>
            <person name="Pearson M."/>
            <person name="Richards J."/>
            <person name="Roberts A."/>
            <person name="Saif S."/>
            <person name="Shea T."/>
            <person name="Shenoy N."/>
            <person name="Sisk P."/>
            <person name="Stolte C."/>
            <person name="Sykes S."/>
            <person name="Walk T."/>
            <person name="White J."/>
            <person name="Yandava C."/>
            <person name="Haas B."/>
            <person name="Nusbaum C."/>
            <person name="Birren B."/>
        </authorList>
    </citation>
    <scope>NUCLEOTIDE SEQUENCE [LARGE SCALE GENOMIC DNA]</scope>
    <source>
        <strain evidence="2">RMSCC 757 / Silveira</strain>
    </source>
</reference>
<name>E9DAR0_COCPS</name>
<sequence>MKEAGPVRCGNRNRVPFGSLPCHGWWAPPDGPAGRPMGRPFAHAVPSCCREFYIRSTNMTAREVRRRLCCHVVSPDAVKRPFWSTVDNRGGSQNLFPSTGIPNAHNHAQRNARYALNLANQG</sequence>
<dbReference type="EMBL" id="GL636497">
    <property type="protein sequence ID" value="EFW16396.1"/>
    <property type="molecule type" value="Genomic_DNA"/>
</dbReference>
<dbReference type="HOGENOM" id="CLU_2026494_0_0_1"/>
<gene>
    <name evidence="1" type="ORF">CPSG_06912</name>
</gene>
<dbReference type="Proteomes" id="UP000002497">
    <property type="component" value="Unassembled WGS sequence"/>
</dbReference>
<protein>
    <submittedName>
        <fullName evidence="1">Predicted protein</fullName>
    </submittedName>
</protein>
<evidence type="ECO:0000313" key="1">
    <source>
        <dbReference type="EMBL" id="EFW16396.1"/>
    </source>
</evidence>
<keyword evidence="2" id="KW-1185">Reference proteome</keyword>
<dbReference type="AlphaFoldDB" id="E9DAR0"/>
<accession>E9DAR0</accession>
<organism evidence="2">
    <name type="scientific">Coccidioides posadasii (strain RMSCC 757 / Silveira)</name>
    <name type="common">Valley fever fungus</name>
    <dbReference type="NCBI Taxonomy" id="443226"/>
    <lineage>
        <taxon>Eukaryota</taxon>
        <taxon>Fungi</taxon>
        <taxon>Dikarya</taxon>
        <taxon>Ascomycota</taxon>
        <taxon>Pezizomycotina</taxon>
        <taxon>Eurotiomycetes</taxon>
        <taxon>Eurotiomycetidae</taxon>
        <taxon>Onygenales</taxon>
        <taxon>Onygenaceae</taxon>
        <taxon>Coccidioides</taxon>
    </lineage>
</organism>
<dbReference type="VEuPathDB" id="FungiDB:CPSG_06912"/>